<dbReference type="AlphaFoldDB" id="A0A1G7IRH6"/>
<accession>A0A1G7IRH6</accession>
<evidence type="ECO:0000313" key="2">
    <source>
        <dbReference type="EMBL" id="SDF15195.1"/>
    </source>
</evidence>
<name>A0A1G7IRH6_THETY</name>
<feature type="domain" description="Flp pilus assembly protein RcpC/CpaB" evidence="1">
    <location>
        <begin position="97"/>
        <end position="197"/>
    </location>
</feature>
<dbReference type="Pfam" id="PF16976">
    <property type="entry name" value="RcpC"/>
    <property type="match status" value="1"/>
</dbReference>
<dbReference type="EMBL" id="FNBS01000005">
    <property type="protein sequence ID" value="SDF15195.1"/>
    <property type="molecule type" value="Genomic_DNA"/>
</dbReference>
<dbReference type="RefSeq" id="WP_074592007.1">
    <property type="nucleotide sequence ID" value="NZ_FNBS01000005.1"/>
</dbReference>
<dbReference type="Proteomes" id="UP000183404">
    <property type="component" value="Unassembled WGS sequence"/>
</dbReference>
<gene>
    <name evidence="2" type="ORF">SAMN04244560_00313</name>
</gene>
<proteinExistence type="predicted"/>
<evidence type="ECO:0000259" key="1">
    <source>
        <dbReference type="Pfam" id="PF16976"/>
    </source>
</evidence>
<organism evidence="2 3">
    <name type="scientific">Thermoanaerobacter thermohydrosulfuricus</name>
    <name type="common">Clostridium thermohydrosulfuricum</name>
    <dbReference type="NCBI Taxonomy" id="1516"/>
    <lineage>
        <taxon>Bacteria</taxon>
        <taxon>Bacillati</taxon>
        <taxon>Bacillota</taxon>
        <taxon>Clostridia</taxon>
        <taxon>Thermoanaerobacterales</taxon>
        <taxon>Thermoanaerobacteraceae</taxon>
        <taxon>Thermoanaerobacter</taxon>
    </lineage>
</organism>
<protein>
    <submittedName>
        <fullName evidence="2">Flp pilus assembly protein RcpC/CpaB</fullName>
    </submittedName>
</protein>
<evidence type="ECO:0000313" key="3">
    <source>
        <dbReference type="Proteomes" id="UP000183404"/>
    </source>
</evidence>
<sequence>MNKKIIIAVISFILAVTAGFGEYVYFQNLNKAPYTAAVASEDIKPNEPLEGKIKYIKTNIQALNIQITGKEYAKILIHKGSIITAEMVTSEKKNQNLKEVAVKADLINLVGGQVKAGTFVDVGFIPQKDYQDQYPAGIILHHVQVASVFTQEGVEMSDKVFGGAQVSSTPAGAVLLLSEEDIVKLKNYEAHGTIYFVVDSNQNP</sequence>
<dbReference type="InterPro" id="IPR031571">
    <property type="entry name" value="RcpC_dom"/>
</dbReference>
<reference evidence="2 3" key="1">
    <citation type="submission" date="2016-10" db="EMBL/GenBank/DDBJ databases">
        <authorList>
            <person name="de Groot N.N."/>
        </authorList>
    </citation>
    <scope>NUCLEOTIDE SEQUENCE [LARGE SCALE GENOMIC DNA]</scope>
    <source>
        <strain evidence="2 3">DSM 569</strain>
    </source>
</reference>